<evidence type="ECO:0000256" key="4">
    <source>
        <dbReference type="SAM" id="MobiDB-lite"/>
    </source>
</evidence>
<evidence type="ECO:0000256" key="1">
    <source>
        <dbReference type="ARBA" id="ARBA00022490"/>
    </source>
</evidence>
<dbReference type="PANTHER" id="PTHR20882">
    <property type="entry name" value="CYTOPLASMIC TRNA 2-THIOLATION PROTEIN 2"/>
    <property type="match status" value="1"/>
</dbReference>
<keyword evidence="2 3" id="KW-0819">tRNA processing</keyword>
<dbReference type="PANTHER" id="PTHR20882:SF14">
    <property type="entry name" value="CYTOPLASMIC TRNA 2-THIOLATION PROTEIN 2"/>
    <property type="match status" value="1"/>
</dbReference>
<dbReference type="HAMAP" id="MF_03054">
    <property type="entry name" value="CTU2"/>
    <property type="match status" value="1"/>
</dbReference>
<comment type="pathway">
    <text evidence="3">tRNA modification; 5-methoxycarbonylmethyl-2-thiouridine-tRNA biosynthesis.</text>
</comment>
<dbReference type="GO" id="GO:0016779">
    <property type="term" value="F:nucleotidyltransferase activity"/>
    <property type="evidence" value="ECO:0007669"/>
    <property type="project" value="UniProtKB-UniRule"/>
</dbReference>
<dbReference type="GO" id="GO:0016783">
    <property type="term" value="F:sulfurtransferase activity"/>
    <property type="evidence" value="ECO:0007669"/>
    <property type="project" value="TreeGrafter"/>
</dbReference>
<dbReference type="SUPFAM" id="SSF52402">
    <property type="entry name" value="Adenine nucleotide alpha hydrolases-like"/>
    <property type="match status" value="1"/>
</dbReference>
<name>A0A9P7G9L1_9AGAR</name>
<reference evidence="5" key="1">
    <citation type="submission" date="2020-07" db="EMBL/GenBank/DDBJ databases">
        <authorList>
            <person name="Nieuwenhuis M."/>
            <person name="Van De Peppel L.J.J."/>
        </authorList>
    </citation>
    <scope>NUCLEOTIDE SEQUENCE</scope>
    <source>
        <strain evidence="5">AP01</strain>
        <tissue evidence="5">Mycelium</tissue>
    </source>
</reference>
<evidence type="ECO:0000313" key="5">
    <source>
        <dbReference type="EMBL" id="KAG5643017.1"/>
    </source>
</evidence>
<comment type="subcellular location">
    <subcellularLocation>
        <location evidence="3">Cytoplasm</location>
    </subcellularLocation>
</comment>
<dbReference type="GO" id="GO:0032447">
    <property type="term" value="P:protein urmylation"/>
    <property type="evidence" value="ECO:0007669"/>
    <property type="project" value="UniProtKB-UniRule"/>
</dbReference>
<evidence type="ECO:0000256" key="3">
    <source>
        <dbReference type="HAMAP-Rule" id="MF_03054"/>
    </source>
</evidence>
<dbReference type="AlphaFoldDB" id="A0A9P7G9L1"/>
<sequence>MSTSCGNPTTEQDALMLRRQKFDKSKDCVRCKENAGNIVIRHAVYCKACFFPLISIKLRRSLDPFVNPLPDGPRRKGLKASGNLLLGLSGGLGSTVLLDLVNQTYFSWHDPPIEDATGKPRGGKDHPRNANVWPKATVCYVETCTAFPGAKNRTEEVKAAVAKYERLVFVPLKVEDAFDSAWWDSIGGKPSSKQLGMDITNEDLILSSISSQDESDAPILRLQHYISSLPTQTAIPAAVQTLTRLLLLHTAMSTGSSHLLLGTSLTSLSISLISSISQGGGFVVREEAQEEWTPRLPVASRKDNGHKNGTIRIVRPLRDIGMKECAMWAWWRRLDVVGREKFTGGKQSIGPLTKEFIVGLERDYPSTVSTIARTCAKLAPKKGTGGVCLLCERPAQYGLQDWKSRISIRSFKDESSFGLYRPPHFPERDPANAPEPTSSSPSLAPFLCYSCHTTLTSRSSRGTTAVTASRDNPVPLPMWVTSNLTSASRTPVRSEDTDGSLDEPQELWSSHKMDAAQMKAAVADFLLDD</sequence>
<feature type="region of interest" description="Disordered" evidence="4">
    <location>
        <begin position="482"/>
        <end position="503"/>
    </location>
</feature>
<accession>A0A9P7G9L1</accession>
<dbReference type="OrthoDB" id="25129at2759"/>
<dbReference type="InterPro" id="IPR019407">
    <property type="entry name" value="CTU2"/>
</dbReference>
<comment type="function">
    <text evidence="3">Plays a central role in 2-thiolation of mcm(5)S(2)U at tRNA wobble positions of tRNA(Lys), tRNA(Glu) and tRNA(Gln). May act by forming a heterodimer with NCS6 that ligates sulfur from thiocarboxylated URM1 onto the uridine of tRNAs at wobble position. Prior mcm(5) tRNA modification by the elongator complex is required for 2-thiolation. May also be involved in protein urmylation.</text>
</comment>
<evidence type="ECO:0000256" key="2">
    <source>
        <dbReference type="ARBA" id="ARBA00022694"/>
    </source>
</evidence>
<dbReference type="EMBL" id="JABCKV010000140">
    <property type="protein sequence ID" value="KAG5643017.1"/>
    <property type="molecule type" value="Genomic_DNA"/>
</dbReference>
<gene>
    <name evidence="3" type="primary">NCS2</name>
    <name evidence="3" type="synonym">CTU2</name>
    <name evidence="5" type="ORF">DXG03_001755</name>
</gene>
<evidence type="ECO:0000313" key="6">
    <source>
        <dbReference type="Proteomes" id="UP000775547"/>
    </source>
</evidence>
<proteinExistence type="inferred from homology"/>
<dbReference type="Pfam" id="PF10288">
    <property type="entry name" value="CTU2"/>
    <property type="match status" value="1"/>
</dbReference>
<dbReference type="GO" id="GO:0005829">
    <property type="term" value="C:cytosol"/>
    <property type="evidence" value="ECO:0007669"/>
    <property type="project" value="TreeGrafter"/>
</dbReference>
<dbReference type="InterPro" id="IPR014729">
    <property type="entry name" value="Rossmann-like_a/b/a_fold"/>
</dbReference>
<reference evidence="5" key="2">
    <citation type="submission" date="2021-10" db="EMBL/GenBank/DDBJ databases">
        <title>Phylogenomics reveals ancestral predisposition of the termite-cultivated fungus Termitomyces towards a domesticated lifestyle.</title>
        <authorList>
            <person name="Auxier B."/>
            <person name="Grum-Grzhimaylo A."/>
            <person name="Cardenas M.E."/>
            <person name="Lodge J.D."/>
            <person name="Laessoe T."/>
            <person name="Pedersen O."/>
            <person name="Smith M.E."/>
            <person name="Kuyper T.W."/>
            <person name="Franco-Molano E.A."/>
            <person name="Baroni T.J."/>
            <person name="Aanen D.K."/>
        </authorList>
    </citation>
    <scope>NUCLEOTIDE SEQUENCE</scope>
    <source>
        <strain evidence="5">AP01</strain>
        <tissue evidence="5">Mycelium</tissue>
    </source>
</reference>
<feature type="compositionally biased region" description="Polar residues" evidence="4">
    <location>
        <begin position="482"/>
        <end position="491"/>
    </location>
</feature>
<comment type="similarity">
    <text evidence="3">Belongs to the CTU2/NCS2 family.</text>
</comment>
<comment type="caution">
    <text evidence="5">The sequence shown here is derived from an EMBL/GenBank/DDBJ whole genome shotgun (WGS) entry which is preliminary data.</text>
</comment>
<dbReference type="Gene3D" id="3.40.50.620">
    <property type="entry name" value="HUPs"/>
    <property type="match status" value="1"/>
</dbReference>
<dbReference type="GO" id="GO:0002143">
    <property type="term" value="P:tRNA wobble position uridine thiolation"/>
    <property type="evidence" value="ECO:0007669"/>
    <property type="project" value="TreeGrafter"/>
</dbReference>
<keyword evidence="1 3" id="KW-0963">Cytoplasm</keyword>
<organism evidence="5 6">
    <name type="scientific">Asterophora parasitica</name>
    <dbReference type="NCBI Taxonomy" id="117018"/>
    <lineage>
        <taxon>Eukaryota</taxon>
        <taxon>Fungi</taxon>
        <taxon>Dikarya</taxon>
        <taxon>Basidiomycota</taxon>
        <taxon>Agaricomycotina</taxon>
        <taxon>Agaricomycetes</taxon>
        <taxon>Agaricomycetidae</taxon>
        <taxon>Agaricales</taxon>
        <taxon>Tricholomatineae</taxon>
        <taxon>Lyophyllaceae</taxon>
        <taxon>Asterophora</taxon>
    </lineage>
</organism>
<dbReference type="GO" id="GO:0000049">
    <property type="term" value="F:tRNA binding"/>
    <property type="evidence" value="ECO:0007669"/>
    <property type="project" value="InterPro"/>
</dbReference>
<dbReference type="Proteomes" id="UP000775547">
    <property type="component" value="Unassembled WGS sequence"/>
</dbReference>
<protein>
    <recommendedName>
        <fullName evidence="3">Cytoplasmic tRNA 2-thiolation protein 2</fullName>
    </recommendedName>
</protein>
<keyword evidence="6" id="KW-1185">Reference proteome</keyword>